<organism evidence="2 3">
    <name type="scientific">Ezakiella coagulans</name>
    <dbReference type="NCBI Taxonomy" id="46507"/>
    <lineage>
        <taxon>Bacteria</taxon>
        <taxon>Bacillati</taxon>
        <taxon>Bacillota</taxon>
        <taxon>Tissierellia</taxon>
        <taxon>Ezakiella</taxon>
    </lineage>
</organism>
<feature type="transmembrane region" description="Helical" evidence="1">
    <location>
        <begin position="32"/>
        <end position="50"/>
    </location>
</feature>
<feature type="transmembrane region" description="Helical" evidence="1">
    <location>
        <begin position="57"/>
        <end position="76"/>
    </location>
</feature>
<dbReference type="Pfam" id="PF09515">
    <property type="entry name" value="Thia_YuaJ"/>
    <property type="match status" value="1"/>
</dbReference>
<feature type="transmembrane region" description="Helical" evidence="1">
    <location>
        <begin position="154"/>
        <end position="173"/>
    </location>
</feature>
<accession>A0A2U1E360</accession>
<feature type="transmembrane region" description="Helical" evidence="1">
    <location>
        <begin position="111"/>
        <end position="134"/>
    </location>
</feature>
<dbReference type="AlphaFoldDB" id="A0A2U1E360"/>
<keyword evidence="1" id="KW-0472">Membrane</keyword>
<evidence type="ECO:0000313" key="3">
    <source>
        <dbReference type="Proteomes" id="UP000245793"/>
    </source>
</evidence>
<dbReference type="EMBL" id="QEKV01000005">
    <property type="protein sequence ID" value="PVY94384.1"/>
    <property type="molecule type" value="Genomic_DNA"/>
</dbReference>
<dbReference type="Proteomes" id="UP000245793">
    <property type="component" value="Unassembled WGS sequence"/>
</dbReference>
<keyword evidence="1" id="KW-1133">Transmembrane helix</keyword>
<dbReference type="InterPro" id="IPR012651">
    <property type="entry name" value="Thia_Transptr_ThiT"/>
</dbReference>
<gene>
    <name evidence="2" type="ORF">C7381_10588</name>
</gene>
<dbReference type="NCBIfam" id="TIGR02357">
    <property type="entry name" value="ECF_ThiT_YuaJ"/>
    <property type="match status" value="1"/>
</dbReference>
<evidence type="ECO:0000313" key="2">
    <source>
        <dbReference type="EMBL" id="PVY94384.1"/>
    </source>
</evidence>
<dbReference type="RefSeq" id="WP_116480163.1">
    <property type="nucleotide sequence ID" value="NZ_QEKV01000005.1"/>
</dbReference>
<name>A0A2U1E360_9FIRM</name>
<reference evidence="2 3" key="1">
    <citation type="submission" date="2018-04" db="EMBL/GenBank/DDBJ databases">
        <title>Genomic Encyclopedia of Type Strains, Phase IV (KMG-IV): sequencing the most valuable type-strain genomes for metagenomic binning, comparative biology and taxonomic classification.</title>
        <authorList>
            <person name="Goeker M."/>
        </authorList>
    </citation>
    <scope>NUCLEOTIDE SEQUENCE [LARGE SCALE GENOMIC DNA]</scope>
    <source>
        <strain evidence="2 3">DSM 20705</strain>
    </source>
</reference>
<dbReference type="Gene3D" id="1.10.1760.20">
    <property type="match status" value="1"/>
</dbReference>
<evidence type="ECO:0000256" key="1">
    <source>
        <dbReference type="SAM" id="Phobius"/>
    </source>
</evidence>
<feature type="transmembrane region" description="Helical" evidence="1">
    <location>
        <begin position="82"/>
        <end position="99"/>
    </location>
</feature>
<comment type="caution">
    <text evidence="2">The sequence shown here is derived from an EMBL/GenBank/DDBJ whole genome shotgun (WGS) entry which is preliminary data.</text>
</comment>
<feature type="transmembrane region" description="Helical" evidence="1">
    <location>
        <begin position="9"/>
        <end position="26"/>
    </location>
</feature>
<proteinExistence type="predicted"/>
<dbReference type="GO" id="GO:0015234">
    <property type="term" value="F:thiamine transmembrane transporter activity"/>
    <property type="evidence" value="ECO:0007669"/>
    <property type="project" value="InterPro"/>
</dbReference>
<keyword evidence="1" id="KW-0812">Transmembrane</keyword>
<dbReference type="GO" id="GO:0005886">
    <property type="term" value="C:plasma membrane"/>
    <property type="evidence" value="ECO:0007669"/>
    <property type="project" value="InterPro"/>
</dbReference>
<sequence length="184" mass="19774">MSKKMNTQILVEGGIMVALAFVLGEIKLFKLPQGGSVTLGLMIPIIFYSLRHGVSAGILAGVVLGLLKLALGGYFVTVPQVVLDYPIAFGALGLSGIFSKQFKEKKSIVPVFCGTFVGVLGRFIAAVLSGVIFFAEYAGDMNPWLYSIEYNGTYLGIELAIAVVVIFVLRMFITKNLTGEKIGR</sequence>
<keyword evidence="3" id="KW-1185">Reference proteome</keyword>
<protein>
    <submittedName>
        <fullName evidence="2">Thiamine transporter</fullName>
    </submittedName>
</protein>